<feature type="transmembrane region" description="Helical" evidence="1">
    <location>
        <begin position="77"/>
        <end position="97"/>
    </location>
</feature>
<comment type="caution">
    <text evidence="2">The sequence shown here is derived from an EMBL/GenBank/DDBJ whole genome shotgun (WGS) entry which is preliminary data.</text>
</comment>
<evidence type="ECO:0000313" key="2">
    <source>
        <dbReference type="EMBL" id="KAB1887797.1"/>
    </source>
</evidence>
<accession>A0AAD4A0T3</accession>
<feature type="transmembrane region" description="Helical" evidence="1">
    <location>
        <begin position="160"/>
        <end position="181"/>
    </location>
</feature>
<dbReference type="InterPro" id="IPR021315">
    <property type="entry name" value="Gap/Sap"/>
</dbReference>
<evidence type="ECO:0000256" key="1">
    <source>
        <dbReference type="SAM" id="Phobius"/>
    </source>
</evidence>
<keyword evidence="1" id="KW-0812">Transmembrane</keyword>
<dbReference type="AlphaFoldDB" id="A0AAD4A0T3"/>
<reference evidence="2 3" key="1">
    <citation type="submission" date="2019-09" db="EMBL/GenBank/DDBJ databases">
        <title>Whole genome sequencing of Microbacterium maritypicum.</title>
        <authorList>
            <person name="Lenchi N."/>
        </authorList>
    </citation>
    <scope>NUCLEOTIDE SEQUENCE [LARGE SCALE GENOMIC DNA]</scope>
    <source>
        <strain evidence="2 3">DSM 12512</strain>
    </source>
</reference>
<sequence>MTPLVLAEIIGLAIVVAANPVPVISLLSLVVRPEGLHMAMSFAAGWAGAVLLSLTLLTFGTTALFPSTSALTERHTTGVVLPLIIGIALVVLGLAFVRRPPPAADAPPSRISRLFSTLTPSRAVLVGAGLAVVKPKTLVALVAASTVIGAEGTGPTQTLILLAVFTAVGSATVITPIVLRATGGPKMVNGLQRTQQQISRYFSRALGALLLIIGIVLAASSMVTSLSA</sequence>
<protein>
    <recommendedName>
        <fullName evidence="4">Sap-like sulfolipid-1-addressing protein</fullName>
    </recommendedName>
</protein>
<gene>
    <name evidence="2" type="ORF">F6W70_10640</name>
</gene>
<feature type="transmembrane region" description="Helical" evidence="1">
    <location>
        <begin position="43"/>
        <end position="65"/>
    </location>
</feature>
<dbReference type="Proteomes" id="UP000436027">
    <property type="component" value="Unassembled WGS sequence"/>
</dbReference>
<organism evidence="2 3">
    <name type="scientific">Microbacterium maritypicum</name>
    <name type="common">Microbacterium liquefaciens</name>
    <dbReference type="NCBI Taxonomy" id="33918"/>
    <lineage>
        <taxon>Bacteria</taxon>
        <taxon>Bacillati</taxon>
        <taxon>Actinomycetota</taxon>
        <taxon>Actinomycetes</taxon>
        <taxon>Micrococcales</taxon>
        <taxon>Microbacteriaceae</taxon>
        <taxon>Microbacterium</taxon>
    </lineage>
</organism>
<feature type="transmembrane region" description="Helical" evidence="1">
    <location>
        <begin position="123"/>
        <end position="148"/>
    </location>
</feature>
<evidence type="ECO:0008006" key="4">
    <source>
        <dbReference type="Google" id="ProtNLM"/>
    </source>
</evidence>
<dbReference type="EMBL" id="WAAQ01000001">
    <property type="protein sequence ID" value="KAB1887797.1"/>
    <property type="molecule type" value="Genomic_DNA"/>
</dbReference>
<keyword evidence="1" id="KW-1133">Transmembrane helix</keyword>
<name>A0AAD4A0T3_MICMQ</name>
<feature type="transmembrane region" description="Helical" evidence="1">
    <location>
        <begin position="6"/>
        <end position="31"/>
    </location>
</feature>
<feature type="transmembrane region" description="Helical" evidence="1">
    <location>
        <begin position="201"/>
        <end position="223"/>
    </location>
</feature>
<evidence type="ECO:0000313" key="3">
    <source>
        <dbReference type="Proteomes" id="UP000436027"/>
    </source>
</evidence>
<dbReference type="Pfam" id="PF11139">
    <property type="entry name" value="SfLAP"/>
    <property type="match status" value="1"/>
</dbReference>
<dbReference type="RefSeq" id="WP_151486578.1">
    <property type="nucleotide sequence ID" value="NZ_BAAAIN010000004.1"/>
</dbReference>
<keyword evidence="1" id="KW-0472">Membrane</keyword>
<proteinExistence type="predicted"/>